<feature type="transmembrane region" description="Helical" evidence="1">
    <location>
        <begin position="42"/>
        <end position="63"/>
    </location>
</feature>
<organism evidence="2 3">
    <name type="scientific">Phaeocystidibacter marisrubri</name>
    <dbReference type="NCBI Taxonomy" id="1577780"/>
    <lineage>
        <taxon>Bacteria</taxon>
        <taxon>Pseudomonadati</taxon>
        <taxon>Bacteroidota</taxon>
        <taxon>Flavobacteriia</taxon>
        <taxon>Flavobacteriales</taxon>
        <taxon>Phaeocystidibacteraceae</taxon>
        <taxon>Phaeocystidibacter</taxon>
    </lineage>
</organism>
<keyword evidence="1" id="KW-1133">Transmembrane helix</keyword>
<protein>
    <submittedName>
        <fullName evidence="2">DUF1361 domain-containing protein</fullName>
    </submittedName>
</protein>
<dbReference type="EMBL" id="WBVQ01000001">
    <property type="protein sequence ID" value="KAB2817013.1"/>
    <property type="molecule type" value="Genomic_DNA"/>
</dbReference>
<feature type="transmembrane region" description="Helical" evidence="1">
    <location>
        <begin position="75"/>
        <end position="93"/>
    </location>
</feature>
<evidence type="ECO:0000313" key="2">
    <source>
        <dbReference type="EMBL" id="KAB2817013.1"/>
    </source>
</evidence>
<dbReference type="AlphaFoldDB" id="A0A6L3ZHA7"/>
<sequence>MTLLTTLKSSGRISELTLLGTFSLLCTALSLFRVYYTQSFGYLFLNWNLFLAFVPWAISTLFILYPRTQKSKWKVGFMAATWVLFFPNAPYILTDLFHLSLHSAMPIWYDLVLILTFAWTGLLFGMMSLRDIQKILAVRISPLVIKALTVFFLFTSAFGIYIGRYLRWNSWDILHHPSALFADLLQRVAHPTEHPRTWGMTITLGIFLNIVYWTFTHLRAEKKL</sequence>
<keyword evidence="1" id="KW-0472">Membrane</keyword>
<evidence type="ECO:0000313" key="3">
    <source>
        <dbReference type="Proteomes" id="UP000484164"/>
    </source>
</evidence>
<proteinExistence type="predicted"/>
<feature type="transmembrane region" description="Helical" evidence="1">
    <location>
        <begin position="136"/>
        <end position="162"/>
    </location>
</feature>
<feature type="transmembrane region" description="Helical" evidence="1">
    <location>
        <begin position="105"/>
        <end position="124"/>
    </location>
</feature>
<dbReference type="Pfam" id="PF07099">
    <property type="entry name" value="DUF1361"/>
    <property type="match status" value="1"/>
</dbReference>
<dbReference type="InterPro" id="IPR009793">
    <property type="entry name" value="DUF1361"/>
</dbReference>
<comment type="caution">
    <text evidence="2">The sequence shown here is derived from an EMBL/GenBank/DDBJ whole genome shotgun (WGS) entry which is preliminary data.</text>
</comment>
<keyword evidence="3" id="KW-1185">Reference proteome</keyword>
<dbReference type="Proteomes" id="UP000484164">
    <property type="component" value="Unassembled WGS sequence"/>
</dbReference>
<feature type="transmembrane region" description="Helical" evidence="1">
    <location>
        <begin position="197"/>
        <end position="215"/>
    </location>
</feature>
<keyword evidence="1" id="KW-0812">Transmembrane</keyword>
<accession>A0A6L3ZHA7</accession>
<name>A0A6L3ZHA7_9FLAO</name>
<dbReference type="OrthoDB" id="4540541at2"/>
<dbReference type="RefSeq" id="WP_151691585.1">
    <property type="nucleotide sequence ID" value="NZ_BMGX01000002.1"/>
</dbReference>
<reference evidence="2 3" key="1">
    <citation type="submission" date="2019-10" db="EMBL/GenBank/DDBJ databases">
        <title>Genome sequence of Phaeocystidibacter marisrubri JCM30614 (type strain).</title>
        <authorList>
            <person name="Bowman J.P."/>
        </authorList>
    </citation>
    <scope>NUCLEOTIDE SEQUENCE [LARGE SCALE GENOMIC DNA]</scope>
    <source>
        <strain evidence="2 3">JCM 30614</strain>
    </source>
</reference>
<gene>
    <name evidence="2" type="ORF">F8C82_01065</name>
</gene>
<feature type="transmembrane region" description="Helical" evidence="1">
    <location>
        <begin position="16"/>
        <end position="36"/>
    </location>
</feature>
<evidence type="ECO:0000256" key="1">
    <source>
        <dbReference type="SAM" id="Phobius"/>
    </source>
</evidence>